<evidence type="ECO:0000256" key="2">
    <source>
        <dbReference type="SAM" id="MobiDB-lite"/>
    </source>
</evidence>
<accession>A0A1B6KZ80</accession>
<keyword evidence="1" id="KW-0560">Oxidoreductase</keyword>
<dbReference type="EMBL" id="GEBQ01023211">
    <property type="protein sequence ID" value="JAT16766.1"/>
    <property type="molecule type" value="Transcribed_RNA"/>
</dbReference>
<evidence type="ECO:0000313" key="3">
    <source>
        <dbReference type="EMBL" id="JAT16766.1"/>
    </source>
</evidence>
<dbReference type="PROSITE" id="PS50292">
    <property type="entry name" value="PEROXIDASE_3"/>
    <property type="match status" value="1"/>
</dbReference>
<organism evidence="3">
    <name type="scientific">Graphocephala atropunctata</name>
    <dbReference type="NCBI Taxonomy" id="36148"/>
    <lineage>
        <taxon>Eukaryota</taxon>
        <taxon>Metazoa</taxon>
        <taxon>Ecdysozoa</taxon>
        <taxon>Arthropoda</taxon>
        <taxon>Hexapoda</taxon>
        <taxon>Insecta</taxon>
        <taxon>Pterygota</taxon>
        <taxon>Neoptera</taxon>
        <taxon>Paraneoptera</taxon>
        <taxon>Hemiptera</taxon>
        <taxon>Auchenorrhyncha</taxon>
        <taxon>Membracoidea</taxon>
        <taxon>Cicadellidae</taxon>
        <taxon>Cicadellinae</taxon>
        <taxon>Cicadellini</taxon>
        <taxon>Graphocephala</taxon>
    </lineage>
</organism>
<dbReference type="GO" id="GO:0006979">
    <property type="term" value="P:response to oxidative stress"/>
    <property type="evidence" value="ECO:0007669"/>
    <property type="project" value="InterPro"/>
</dbReference>
<dbReference type="InterPro" id="IPR010255">
    <property type="entry name" value="Haem_peroxidase_sf"/>
</dbReference>
<gene>
    <name evidence="3" type="ORF">g.7554</name>
</gene>
<dbReference type="GO" id="GO:0004601">
    <property type="term" value="F:peroxidase activity"/>
    <property type="evidence" value="ECO:0007669"/>
    <property type="project" value="UniProtKB-KW"/>
</dbReference>
<evidence type="ECO:0000256" key="1">
    <source>
        <dbReference type="ARBA" id="ARBA00022559"/>
    </source>
</evidence>
<dbReference type="GO" id="GO:0020037">
    <property type="term" value="F:heme binding"/>
    <property type="evidence" value="ECO:0007669"/>
    <property type="project" value="InterPro"/>
</dbReference>
<proteinExistence type="predicted"/>
<dbReference type="AlphaFoldDB" id="A0A1B6KZ80"/>
<dbReference type="Pfam" id="PF03098">
    <property type="entry name" value="An_peroxidase"/>
    <property type="match status" value="1"/>
</dbReference>
<name>A0A1B6KZ80_9HEMI</name>
<keyword evidence="1" id="KW-0575">Peroxidase</keyword>
<feature type="region of interest" description="Disordered" evidence="2">
    <location>
        <begin position="237"/>
        <end position="263"/>
    </location>
</feature>
<dbReference type="Gene3D" id="1.10.640.10">
    <property type="entry name" value="Haem peroxidase domain superfamily, animal type"/>
    <property type="match status" value="1"/>
</dbReference>
<protein>
    <submittedName>
        <fullName evidence="3">Uncharacterized protein</fullName>
    </submittedName>
</protein>
<feature type="compositionally biased region" description="Acidic residues" evidence="2">
    <location>
        <begin position="237"/>
        <end position="247"/>
    </location>
</feature>
<reference evidence="3" key="1">
    <citation type="submission" date="2015-11" db="EMBL/GenBank/DDBJ databases">
        <title>De novo transcriptome assembly of four potential Pierce s Disease insect vectors from Arizona vineyards.</title>
        <authorList>
            <person name="Tassone E.E."/>
        </authorList>
    </citation>
    <scope>NUCLEOTIDE SEQUENCE</scope>
</reference>
<feature type="non-terminal residue" evidence="3">
    <location>
        <position position="1"/>
    </location>
</feature>
<dbReference type="InterPro" id="IPR019791">
    <property type="entry name" value="Haem_peroxidase_animal"/>
</dbReference>
<dbReference type="SUPFAM" id="SSF48113">
    <property type="entry name" value="Heme-dependent peroxidases"/>
    <property type="match status" value="1"/>
</dbReference>
<dbReference type="InterPro" id="IPR037120">
    <property type="entry name" value="Haem_peroxidase_sf_animal"/>
</dbReference>
<dbReference type="PANTHER" id="PTHR11475">
    <property type="entry name" value="OXIDASE/PEROXIDASE"/>
    <property type="match status" value="1"/>
</dbReference>
<dbReference type="PANTHER" id="PTHR11475:SF106">
    <property type="entry name" value="CURLY SU"/>
    <property type="match status" value="1"/>
</dbReference>
<sequence length="301" mass="34704">QPYDLYKPGAYDLYLLGLVNQLAQAMDVSITEEVTNHLFQEPAAEFGRDLAAINIARAREHGVPGYNRYRRLCQLPDMYSWSDMGHHLPNSSVTGYHQMFSRPDDVDLWSAGVAEKPESGSMVGPVFSCIIAHTFRDVKRGDRFWYENSGWPSSFTPDQLREIKSIRLSRLICDSGDDIDTIQVKAMEVHDYETNPRVSCNSRMLPRLDLRYWRDPEREEYFESTNNKETFLIEETDNLDNNEENTEESNKISLTEKPGEEEEEDIKVDYHVIQINNKPVLVSNSDKVLGRETKDDNSLIL</sequence>